<accession>A0A8S3CPL2</accession>
<name>A0A8S3CPL2_9BILA</name>
<dbReference type="EMBL" id="CAJOBI010186155">
    <property type="protein sequence ID" value="CAF4944735.1"/>
    <property type="molecule type" value="Genomic_DNA"/>
</dbReference>
<comment type="caution">
    <text evidence="2">The sequence shown here is derived from an EMBL/GenBank/DDBJ whole genome shotgun (WGS) entry which is preliminary data.</text>
</comment>
<reference evidence="2" key="1">
    <citation type="submission" date="2021-02" db="EMBL/GenBank/DDBJ databases">
        <authorList>
            <person name="Nowell W R."/>
        </authorList>
    </citation>
    <scope>NUCLEOTIDE SEQUENCE</scope>
</reference>
<organism evidence="2 3">
    <name type="scientific">Rotaria magnacalcarata</name>
    <dbReference type="NCBI Taxonomy" id="392030"/>
    <lineage>
        <taxon>Eukaryota</taxon>
        <taxon>Metazoa</taxon>
        <taxon>Spiralia</taxon>
        <taxon>Gnathifera</taxon>
        <taxon>Rotifera</taxon>
        <taxon>Eurotatoria</taxon>
        <taxon>Bdelloidea</taxon>
        <taxon>Philodinida</taxon>
        <taxon>Philodinidae</taxon>
        <taxon>Rotaria</taxon>
    </lineage>
</organism>
<dbReference type="AlphaFoldDB" id="A0A8S3CPL2"/>
<protein>
    <submittedName>
        <fullName evidence="2">Uncharacterized protein</fullName>
    </submittedName>
</protein>
<feature type="region of interest" description="Disordered" evidence="1">
    <location>
        <begin position="1"/>
        <end position="21"/>
    </location>
</feature>
<feature type="non-terminal residue" evidence="2">
    <location>
        <position position="21"/>
    </location>
</feature>
<dbReference type="Proteomes" id="UP000676336">
    <property type="component" value="Unassembled WGS sequence"/>
</dbReference>
<sequence length="21" mass="2365">MQEGFSFMGMQGDTYAAHQDL</sequence>
<proteinExistence type="predicted"/>
<evidence type="ECO:0000313" key="2">
    <source>
        <dbReference type="EMBL" id="CAF4944735.1"/>
    </source>
</evidence>
<evidence type="ECO:0000256" key="1">
    <source>
        <dbReference type="SAM" id="MobiDB-lite"/>
    </source>
</evidence>
<evidence type="ECO:0000313" key="3">
    <source>
        <dbReference type="Proteomes" id="UP000676336"/>
    </source>
</evidence>
<gene>
    <name evidence="2" type="ORF">SMN809_LOCUS53812</name>
</gene>